<gene>
    <name evidence="2" type="ORF">VTL71DRAFT_14895</name>
</gene>
<name>A0ABR4CH98_9HELO</name>
<evidence type="ECO:0000256" key="1">
    <source>
        <dbReference type="SAM" id="MobiDB-lite"/>
    </source>
</evidence>
<feature type="compositionally biased region" description="Basic and acidic residues" evidence="1">
    <location>
        <begin position="108"/>
        <end position="118"/>
    </location>
</feature>
<feature type="compositionally biased region" description="Polar residues" evidence="1">
    <location>
        <begin position="119"/>
        <end position="128"/>
    </location>
</feature>
<feature type="compositionally biased region" description="Polar residues" evidence="1">
    <location>
        <begin position="1"/>
        <end position="22"/>
    </location>
</feature>
<accession>A0ABR4CH98</accession>
<dbReference type="Proteomes" id="UP001595075">
    <property type="component" value="Unassembled WGS sequence"/>
</dbReference>
<reference evidence="2 3" key="1">
    <citation type="journal article" date="2024" name="Commun. Biol.">
        <title>Comparative genomic analysis of thermophilic fungi reveals convergent evolutionary adaptations and gene losses.</title>
        <authorList>
            <person name="Steindorff A.S."/>
            <person name="Aguilar-Pontes M.V."/>
            <person name="Robinson A.J."/>
            <person name="Andreopoulos B."/>
            <person name="LaButti K."/>
            <person name="Kuo A."/>
            <person name="Mondo S."/>
            <person name="Riley R."/>
            <person name="Otillar R."/>
            <person name="Haridas S."/>
            <person name="Lipzen A."/>
            <person name="Grimwood J."/>
            <person name="Schmutz J."/>
            <person name="Clum A."/>
            <person name="Reid I.D."/>
            <person name="Moisan M.C."/>
            <person name="Butler G."/>
            <person name="Nguyen T.T.M."/>
            <person name="Dewar K."/>
            <person name="Conant G."/>
            <person name="Drula E."/>
            <person name="Henrissat B."/>
            <person name="Hansel C."/>
            <person name="Singer S."/>
            <person name="Hutchinson M.I."/>
            <person name="de Vries R.P."/>
            <person name="Natvig D.O."/>
            <person name="Powell A.J."/>
            <person name="Tsang A."/>
            <person name="Grigoriev I.V."/>
        </authorList>
    </citation>
    <scope>NUCLEOTIDE SEQUENCE [LARGE SCALE GENOMIC DNA]</scope>
    <source>
        <strain evidence="2 3">CBS 494.80</strain>
    </source>
</reference>
<feature type="region of interest" description="Disordered" evidence="1">
    <location>
        <begin position="155"/>
        <end position="249"/>
    </location>
</feature>
<evidence type="ECO:0000313" key="2">
    <source>
        <dbReference type="EMBL" id="KAL2068558.1"/>
    </source>
</evidence>
<feature type="compositionally biased region" description="Low complexity" evidence="1">
    <location>
        <begin position="189"/>
        <end position="198"/>
    </location>
</feature>
<keyword evidence="3" id="KW-1185">Reference proteome</keyword>
<proteinExistence type="predicted"/>
<dbReference type="EMBL" id="JAZHXI010000008">
    <property type="protein sequence ID" value="KAL2068558.1"/>
    <property type="molecule type" value="Genomic_DNA"/>
</dbReference>
<evidence type="ECO:0000313" key="3">
    <source>
        <dbReference type="Proteomes" id="UP001595075"/>
    </source>
</evidence>
<sequence>MARTPNKSIASPATADRTNTLNKGFARSSAPSPSLSALPVVIESVETESLYHHHLRASHHHRKPKVARSNAPSPPFISASDLDPDPDPNPSSNRGPAPSELMYALSKLSKERERERQRSNAPSPSPTLASEEYHRTITEIERDQAAFNANRIGQAKGGANSQKHRLFRSAAPSPDREVTPPTGTGTGTGKQSSRSGSGIVAPRNTPVKKSQSSGRGTGGSLTGSPTRMGHSGTAGVMQSQAEEGEYSANEFGDEEAYACDPSSDPELQKMYRYSVSSITNTVSVVNSSAVEHVGVFGTFAPGAGGGRGQGGSRGEAGEMNWNPPLAQGEMQSHLITWINGKKVGERINGVQVPTEEGDYGGFGVQKDKDEGKNEGRMDVEGIKEEKNEGKKHGIKGLGDKLSARKKDGGKSPDKKGKRKN</sequence>
<feature type="region of interest" description="Disordered" evidence="1">
    <location>
        <begin position="54"/>
        <end position="131"/>
    </location>
</feature>
<feature type="region of interest" description="Disordered" evidence="1">
    <location>
        <begin position="1"/>
        <end position="36"/>
    </location>
</feature>
<comment type="caution">
    <text evidence="2">The sequence shown here is derived from an EMBL/GenBank/DDBJ whole genome shotgun (WGS) entry which is preliminary data.</text>
</comment>
<feature type="compositionally biased region" description="Basic residues" evidence="1">
    <location>
        <begin position="54"/>
        <end position="66"/>
    </location>
</feature>
<protein>
    <submittedName>
        <fullName evidence="2">Uncharacterized protein</fullName>
    </submittedName>
</protein>
<feature type="compositionally biased region" description="Basic and acidic residues" evidence="1">
    <location>
        <begin position="365"/>
        <end position="414"/>
    </location>
</feature>
<feature type="region of interest" description="Disordered" evidence="1">
    <location>
        <begin position="352"/>
        <end position="420"/>
    </location>
</feature>
<organism evidence="2 3">
    <name type="scientific">Oculimacula yallundae</name>
    <dbReference type="NCBI Taxonomy" id="86028"/>
    <lineage>
        <taxon>Eukaryota</taxon>
        <taxon>Fungi</taxon>
        <taxon>Dikarya</taxon>
        <taxon>Ascomycota</taxon>
        <taxon>Pezizomycotina</taxon>
        <taxon>Leotiomycetes</taxon>
        <taxon>Helotiales</taxon>
        <taxon>Ploettnerulaceae</taxon>
        <taxon>Oculimacula</taxon>
    </lineage>
</organism>